<dbReference type="Pfam" id="PF07715">
    <property type="entry name" value="Plug"/>
    <property type="match status" value="1"/>
</dbReference>
<feature type="chain" id="PRO_5047074638" evidence="10">
    <location>
        <begin position="20"/>
        <end position="773"/>
    </location>
</feature>
<dbReference type="Gene3D" id="2.170.130.10">
    <property type="entry name" value="TonB-dependent receptor, plug domain"/>
    <property type="match status" value="1"/>
</dbReference>
<feature type="domain" description="TonB-dependent receptor plug" evidence="12">
    <location>
        <begin position="109"/>
        <end position="213"/>
    </location>
</feature>
<sequence length="773" mass="84109">MKYKLLLGVLALASIKAYAVEGVVVNDRGAPVAGAIVKGLSSAQPVVTDEQGRFFLQGDSNEIHVMAAGYSHRMLHLHEQEDGAIVVTLSNTVIEQVDVVGLPVHASVIESSVPVTVLSGDALRRQQAATLGDSLGRQPGVNTNFHGSVASTPVIRGLSGPRVLITQNNLDVSDVSRVGPDHSVASEVSTAQQLEVLRGPATLFYGSGAIGGVVNVVDRRVPISSETRGEVLLSRESVDKQNLASFNASSGTDNFAFYVDGFSRESDDYDVPVALDGKKTVANSDEESSGYTLGSSYLLDNGYVGISVGRLDREYGIPGHSHGGDEGGEEGVYADLEQDRYQLISEINLDSSWLNAIHTRASYTDYSHSEIEGGVVGTQFFNQSSELRVDLFHRELAHWKGAINLHYKNSEVEAEGEEAFTPPSESETFALALMEERHFGDVLVQMGARIEHVTVSADRVLLPSIEVHGHDAEEEHHDHGDEVSRVFAVDHDFSPFSVSLGAVWDFMPGYNLGISVSRSQRAPSASELLSFGPHIGTGAYEVGALFALHEEGGEQHFALSDSDFELETSNNIDLTFRKHEGDVGIILNFFYNQIDNYYYQGATGLFAESGHDHDHGGEDEHEDELPVYLFSHADAEFYGFEAQGIWKLNQHWQTTVFSDYVHAELSDGKALPRTPPLRFGADLEYSGERTSATLSWTQYAKQSDVAALETTTDGYDMVDASVSYRLPMGSIDVTLFLKAENLGDTEALVHTSFIKDIAPRPGRNFTVGIRGEL</sequence>
<keyword evidence="5 9" id="KW-0798">TonB box</keyword>
<dbReference type="Proteomes" id="UP000274695">
    <property type="component" value="Unassembled WGS sequence"/>
</dbReference>
<dbReference type="PROSITE" id="PS52016">
    <property type="entry name" value="TONB_DEPENDENT_REC_3"/>
    <property type="match status" value="1"/>
</dbReference>
<dbReference type="InterPro" id="IPR039426">
    <property type="entry name" value="TonB-dep_rcpt-like"/>
</dbReference>
<evidence type="ECO:0000256" key="6">
    <source>
        <dbReference type="ARBA" id="ARBA00023136"/>
    </source>
</evidence>
<keyword evidence="10" id="KW-0732">Signal</keyword>
<comment type="similarity">
    <text evidence="8 9">Belongs to the TonB-dependent receptor family.</text>
</comment>
<evidence type="ECO:0000256" key="5">
    <source>
        <dbReference type="ARBA" id="ARBA00023077"/>
    </source>
</evidence>
<dbReference type="SUPFAM" id="SSF56935">
    <property type="entry name" value="Porins"/>
    <property type="match status" value="1"/>
</dbReference>
<dbReference type="InterPro" id="IPR008969">
    <property type="entry name" value="CarboxyPept-like_regulatory"/>
</dbReference>
<keyword evidence="2 8" id="KW-0813">Transport</keyword>
<evidence type="ECO:0000256" key="9">
    <source>
        <dbReference type="RuleBase" id="RU003357"/>
    </source>
</evidence>
<evidence type="ECO:0000259" key="11">
    <source>
        <dbReference type="Pfam" id="PF00593"/>
    </source>
</evidence>
<proteinExistence type="inferred from homology"/>
<dbReference type="Pfam" id="PF00593">
    <property type="entry name" value="TonB_dep_Rec_b-barrel"/>
    <property type="match status" value="1"/>
</dbReference>
<evidence type="ECO:0000256" key="4">
    <source>
        <dbReference type="ARBA" id="ARBA00022692"/>
    </source>
</evidence>
<organism evidence="13 14">
    <name type="scientific">Zhongshania marina</name>
    <dbReference type="NCBI Taxonomy" id="2304603"/>
    <lineage>
        <taxon>Bacteria</taxon>
        <taxon>Pseudomonadati</taxon>
        <taxon>Pseudomonadota</taxon>
        <taxon>Gammaproteobacteria</taxon>
        <taxon>Cellvibrionales</taxon>
        <taxon>Spongiibacteraceae</taxon>
        <taxon>Zhongshania</taxon>
    </lineage>
</organism>
<dbReference type="EMBL" id="RHGB01000016">
    <property type="protein sequence ID" value="RNL60192.1"/>
    <property type="molecule type" value="Genomic_DNA"/>
</dbReference>
<evidence type="ECO:0000256" key="2">
    <source>
        <dbReference type="ARBA" id="ARBA00022448"/>
    </source>
</evidence>
<comment type="subcellular location">
    <subcellularLocation>
        <location evidence="1 8">Cell outer membrane</location>
        <topology evidence="1 8">Multi-pass membrane protein</topology>
    </subcellularLocation>
</comment>
<evidence type="ECO:0000259" key="12">
    <source>
        <dbReference type="Pfam" id="PF07715"/>
    </source>
</evidence>
<dbReference type="InterPro" id="IPR037066">
    <property type="entry name" value="Plug_dom_sf"/>
</dbReference>
<name>A0ABX9W259_9GAMM</name>
<evidence type="ECO:0000256" key="10">
    <source>
        <dbReference type="SAM" id="SignalP"/>
    </source>
</evidence>
<keyword evidence="3 8" id="KW-1134">Transmembrane beta strand</keyword>
<dbReference type="RefSeq" id="WP_123183117.1">
    <property type="nucleotide sequence ID" value="NZ_RHGB01000016.1"/>
</dbReference>
<protein>
    <submittedName>
        <fullName evidence="13">TonB-dependent receptor</fullName>
    </submittedName>
</protein>
<keyword evidence="6 8" id="KW-0472">Membrane</keyword>
<evidence type="ECO:0000313" key="14">
    <source>
        <dbReference type="Proteomes" id="UP000274695"/>
    </source>
</evidence>
<evidence type="ECO:0000256" key="3">
    <source>
        <dbReference type="ARBA" id="ARBA00022452"/>
    </source>
</evidence>
<evidence type="ECO:0000256" key="8">
    <source>
        <dbReference type="PROSITE-ProRule" id="PRU01360"/>
    </source>
</evidence>
<evidence type="ECO:0000256" key="1">
    <source>
        <dbReference type="ARBA" id="ARBA00004571"/>
    </source>
</evidence>
<evidence type="ECO:0000256" key="7">
    <source>
        <dbReference type="ARBA" id="ARBA00023237"/>
    </source>
</evidence>
<dbReference type="InterPro" id="IPR000531">
    <property type="entry name" value="Beta-barrel_TonB"/>
</dbReference>
<keyword evidence="7 8" id="KW-0998">Cell outer membrane</keyword>
<keyword evidence="14" id="KW-1185">Reference proteome</keyword>
<feature type="signal peptide" evidence="10">
    <location>
        <begin position="1"/>
        <end position="19"/>
    </location>
</feature>
<dbReference type="InterPro" id="IPR012910">
    <property type="entry name" value="Plug_dom"/>
</dbReference>
<accession>A0ABX9W259</accession>
<comment type="caution">
    <text evidence="13">The sequence shown here is derived from an EMBL/GenBank/DDBJ whole genome shotgun (WGS) entry which is preliminary data.</text>
</comment>
<dbReference type="PANTHER" id="PTHR30069:SF40">
    <property type="entry name" value="TONB-DEPENDENT RECEPTOR NMB0964-RELATED"/>
    <property type="match status" value="1"/>
</dbReference>
<evidence type="ECO:0000313" key="13">
    <source>
        <dbReference type="EMBL" id="RNL60192.1"/>
    </source>
</evidence>
<dbReference type="Gene3D" id="2.40.170.20">
    <property type="entry name" value="TonB-dependent receptor, beta-barrel domain"/>
    <property type="match status" value="1"/>
</dbReference>
<dbReference type="SUPFAM" id="SSF49464">
    <property type="entry name" value="Carboxypeptidase regulatory domain-like"/>
    <property type="match status" value="1"/>
</dbReference>
<keyword evidence="4 8" id="KW-0812">Transmembrane</keyword>
<dbReference type="PANTHER" id="PTHR30069">
    <property type="entry name" value="TONB-DEPENDENT OUTER MEMBRANE RECEPTOR"/>
    <property type="match status" value="1"/>
</dbReference>
<feature type="domain" description="TonB-dependent receptor-like beta-barrel" evidence="11">
    <location>
        <begin position="287"/>
        <end position="742"/>
    </location>
</feature>
<dbReference type="InterPro" id="IPR036942">
    <property type="entry name" value="Beta-barrel_TonB_sf"/>
</dbReference>
<keyword evidence="13" id="KW-0675">Receptor</keyword>
<gene>
    <name evidence="13" type="ORF">D0911_14340</name>
</gene>
<reference evidence="13 14" key="1">
    <citation type="submission" date="2018-10" db="EMBL/GenBank/DDBJ databases">
        <title>Draft genome sequence of Zhongshania sp. DSW25-10.</title>
        <authorList>
            <person name="Oh J."/>
        </authorList>
    </citation>
    <scope>NUCLEOTIDE SEQUENCE [LARGE SCALE GENOMIC DNA]</scope>
    <source>
        <strain evidence="13 14">DSW25-10</strain>
    </source>
</reference>